<keyword evidence="1" id="KW-0472">Membrane</keyword>
<dbReference type="Pfam" id="PF12730">
    <property type="entry name" value="ABC2_membrane_4"/>
    <property type="match status" value="1"/>
</dbReference>
<keyword evidence="5" id="KW-1185">Reference proteome</keyword>
<reference evidence="2" key="2">
    <citation type="submission" date="2015-10" db="EMBL/GenBank/DDBJ databases">
        <authorList>
            <person name="Gilbert D.G."/>
        </authorList>
    </citation>
    <scope>NUCLEOTIDE SEQUENCE</scope>
    <source>
        <strain evidence="2">GO-13</strain>
    </source>
</reference>
<dbReference type="EMBL" id="LECW02000001">
    <property type="protein sequence ID" value="KRT95857.1"/>
    <property type="molecule type" value="Genomic_DNA"/>
</dbReference>
<feature type="transmembrane region" description="Helical" evidence="1">
    <location>
        <begin position="175"/>
        <end position="195"/>
    </location>
</feature>
<feature type="transmembrane region" description="Helical" evidence="1">
    <location>
        <begin position="227"/>
        <end position="248"/>
    </location>
</feature>
<feature type="transmembrane region" description="Helical" evidence="1">
    <location>
        <begin position="98"/>
        <end position="130"/>
    </location>
</feature>
<dbReference type="STRING" id="1664069.BGLY_0557"/>
<feature type="transmembrane region" description="Helical" evidence="1">
    <location>
        <begin position="49"/>
        <end position="77"/>
    </location>
</feature>
<keyword evidence="1" id="KW-1133">Transmembrane helix</keyword>
<feature type="transmembrane region" description="Helical" evidence="1">
    <location>
        <begin position="150"/>
        <end position="168"/>
    </location>
</feature>
<dbReference type="Proteomes" id="UP001341297">
    <property type="component" value="Unassembled WGS sequence"/>
</dbReference>
<dbReference type="PATRIC" id="fig|1664069.3.peg.1472"/>
<comment type="caution">
    <text evidence="2">The sequence shown here is derived from an EMBL/GenBank/DDBJ whole genome shotgun (WGS) entry which is preliminary data.</text>
</comment>
<dbReference type="AlphaFoldDB" id="A0A0J6H181"/>
<sequence>MFRLIKNEHVKLLKRRVTFVSLVLIAAFQFLFALVTKRILAGAGAEDHFIGYFSFAPNLNILLQGLSVAVAASIISFEYDKKTIKFLLIRPVSREKILISKFLTSVLASIWLFVVYYGFSLLYGLVFFGIKLDPAAKPLFLNTLQIIGSQWLEVFMMVSFAFLCSALFRSSALSIMVSIVVLYGAKALVTIMAYLQNPWGKFLLFANTDFTQYGEHAKSVFAGMTPLFSVIIIIIHFVFFIGVAWWSFCKRDVKI</sequence>
<dbReference type="Proteomes" id="UP000036168">
    <property type="component" value="Unassembled WGS sequence"/>
</dbReference>
<keyword evidence="1" id="KW-0812">Transmembrane</keyword>
<dbReference type="OrthoDB" id="8613028at2"/>
<dbReference type="PANTHER" id="PTHR37305">
    <property type="entry name" value="INTEGRAL MEMBRANE PROTEIN-RELATED"/>
    <property type="match status" value="1"/>
</dbReference>
<protein>
    <submittedName>
        <fullName evidence="3">ABC transporter permease</fullName>
    </submittedName>
</protein>
<organism evidence="2 4">
    <name type="scientific">Bacillus glycinifermentans</name>
    <dbReference type="NCBI Taxonomy" id="1664069"/>
    <lineage>
        <taxon>Bacteria</taxon>
        <taxon>Bacillati</taxon>
        <taxon>Bacillota</taxon>
        <taxon>Bacilli</taxon>
        <taxon>Bacillales</taxon>
        <taxon>Bacillaceae</taxon>
        <taxon>Bacillus</taxon>
    </lineage>
</organism>
<evidence type="ECO:0000313" key="4">
    <source>
        <dbReference type="Proteomes" id="UP000036168"/>
    </source>
</evidence>
<dbReference type="EMBL" id="JARRTL010000007">
    <property type="protein sequence ID" value="MEC0484227.1"/>
    <property type="molecule type" value="Genomic_DNA"/>
</dbReference>
<reference evidence="2 4" key="1">
    <citation type="journal article" date="2015" name="Int. J. Syst. Evol. Microbiol.">
        <title>Bacillus glycinifermentans sp. nov., isolated from fermented soybean paste.</title>
        <authorList>
            <person name="Kim S.J."/>
            <person name="Dunlap C.A."/>
            <person name="Kwon S.W."/>
            <person name="Rooney A.P."/>
        </authorList>
    </citation>
    <scope>NUCLEOTIDE SEQUENCE [LARGE SCALE GENOMIC DNA]</scope>
    <source>
        <strain evidence="2 4">GO-13</strain>
    </source>
</reference>
<accession>A0A0J6H181</accession>
<evidence type="ECO:0000256" key="1">
    <source>
        <dbReference type="SAM" id="Phobius"/>
    </source>
</evidence>
<evidence type="ECO:0000313" key="2">
    <source>
        <dbReference type="EMBL" id="KRT95857.1"/>
    </source>
</evidence>
<evidence type="ECO:0000313" key="5">
    <source>
        <dbReference type="Proteomes" id="UP001341297"/>
    </source>
</evidence>
<proteinExistence type="predicted"/>
<dbReference type="RefSeq" id="WP_048356037.1">
    <property type="nucleotide sequence ID" value="NZ_CP023481.1"/>
</dbReference>
<gene>
    <name evidence="2" type="ORF">AB447_201845</name>
    <name evidence="3" type="ORF">P8828_05105</name>
</gene>
<accession>A0A0J6EM15</accession>
<evidence type="ECO:0000313" key="3">
    <source>
        <dbReference type="EMBL" id="MEC0484227.1"/>
    </source>
</evidence>
<dbReference type="PANTHER" id="PTHR37305:SF1">
    <property type="entry name" value="MEMBRANE PROTEIN"/>
    <property type="match status" value="1"/>
</dbReference>
<name>A0A0J6H181_9BACI</name>
<reference evidence="3 5" key="3">
    <citation type="submission" date="2023-03" db="EMBL/GenBank/DDBJ databases">
        <title>Agriculturally important microbes genome sequencing.</title>
        <authorList>
            <person name="Dunlap C."/>
        </authorList>
    </citation>
    <scope>NUCLEOTIDE SEQUENCE [LARGE SCALE GENOMIC DNA]</scope>
    <source>
        <strain evidence="3 5">CBP-3203</strain>
    </source>
</reference>